<dbReference type="PANTHER" id="PTHR43491:SF1">
    <property type="entry name" value="UDP-N-ACETYL-D-MANNOSAMINE DEHYDROGENASE"/>
    <property type="match status" value="1"/>
</dbReference>
<comment type="similarity">
    <text evidence="3">Belongs to the UDP-glucose/GDP-mannose dehydrogenase family.</text>
</comment>
<keyword evidence="4" id="KW-0472">Membrane</keyword>
<accession>A0ABW0LW30</accession>
<dbReference type="InterPro" id="IPR036291">
    <property type="entry name" value="NAD(P)-bd_dom_sf"/>
</dbReference>
<evidence type="ECO:0000256" key="3">
    <source>
        <dbReference type="PIRNR" id="PIRNR000124"/>
    </source>
</evidence>
<dbReference type="InterPro" id="IPR001732">
    <property type="entry name" value="UDP-Glc/GDP-Man_DH_N"/>
</dbReference>
<dbReference type="InterPro" id="IPR014027">
    <property type="entry name" value="UDP-Glc/GDP-Man_DH_C"/>
</dbReference>
<dbReference type="SUPFAM" id="SSF52413">
    <property type="entry name" value="UDP-glucose/GDP-mannose dehydrogenase C-terminal domain"/>
    <property type="match status" value="1"/>
</dbReference>
<dbReference type="SUPFAM" id="SSF48179">
    <property type="entry name" value="6-phosphogluconate dehydrogenase C-terminal domain-like"/>
    <property type="match status" value="1"/>
</dbReference>
<reference evidence="7" key="1">
    <citation type="journal article" date="2019" name="Int. J. Syst. Evol. Microbiol.">
        <title>The Global Catalogue of Microorganisms (GCM) 10K type strain sequencing project: providing services to taxonomists for standard genome sequencing and annotation.</title>
        <authorList>
            <consortium name="The Broad Institute Genomics Platform"/>
            <consortium name="The Broad Institute Genome Sequencing Center for Infectious Disease"/>
            <person name="Wu L."/>
            <person name="Ma J."/>
        </authorList>
    </citation>
    <scope>NUCLEOTIDE SEQUENCE [LARGE SCALE GENOMIC DNA]</scope>
    <source>
        <strain evidence="7">CCUG 57113</strain>
    </source>
</reference>
<dbReference type="RefSeq" id="WP_378081896.1">
    <property type="nucleotide sequence ID" value="NZ_JBHSMH010000021.1"/>
</dbReference>
<dbReference type="Pfam" id="PF00984">
    <property type="entry name" value="UDPG_MGDP_dh"/>
    <property type="match status" value="1"/>
</dbReference>
<keyword evidence="2" id="KW-0520">NAD</keyword>
<feature type="transmembrane region" description="Helical" evidence="4">
    <location>
        <begin position="12"/>
        <end position="33"/>
    </location>
</feature>
<dbReference type="InterPro" id="IPR028359">
    <property type="entry name" value="UDP_ManNAc/GlcNAc_DH"/>
</dbReference>
<dbReference type="PIRSF" id="PIRSF500136">
    <property type="entry name" value="UDP_ManNAc_DH"/>
    <property type="match status" value="1"/>
</dbReference>
<dbReference type="NCBIfam" id="TIGR03026">
    <property type="entry name" value="NDP-sugDHase"/>
    <property type="match status" value="1"/>
</dbReference>
<protein>
    <submittedName>
        <fullName evidence="6">Nucleotide sugar dehydrogenase</fullName>
    </submittedName>
</protein>
<proteinExistence type="inferred from homology"/>
<evidence type="ECO:0000256" key="2">
    <source>
        <dbReference type="ARBA" id="ARBA00023027"/>
    </source>
</evidence>
<dbReference type="Gene3D" id="3.40.50.720">
    <property type="entry name" value="NAD(P)-binding Rossmann-like Domain"/>
    <property type="match status" value="2"/>
</dbReference>
<dbReference type="Pfam" id="PF03721">
    <property type="entry name" value="UDPG_MGDP_dh_N"/>
    <property type="match status" value="1"/>
</dbReference>
<gene>
    <name evidence="6" type="ORF">ACFPPD_08790</name>
</gene>
<dbReference type="InterPro" id="IPR036220">
    <property type="entry name" value="UDP-Glc/GDP-Man_DH_C_sf"/>
</dbReference>
<feature type="domain" description="UDP-glucose/GDP-mannose dehydrogenase C-terminal" evidence="5">
    <location>
        <begin position="328"/>
        <end position="423"/>
    </location>
</feature>
<comment type="caution">
    <text evidence="6">The sequence shown here is derived from an EMBL/GenBank/DDBJ whole genome shotgun (WGS) entry which is preliminary data.</text>
</comment>
<evidence type="ECO:0000256" key="1">
    <source>
        <dbReference type="ARBA" id="ARBA00023002"/>
    </source>
</evidence>
<dbReference type="PIRSF" id="PIRSF000124">
    <property type="entry name" value="UDPglc_GDPman_dh"/>
    <property type="match status" value="1"/>
</dbReference>
<dbReference type="PANTHER" id="PTHR43491">
    <property type="entry name" value="UDP-N-ACETYL-D-MANNOSAMINE DEHYDROGENASE"/>
    <property type="match status" value="1"/>
</dbReference>
<evidence type="ECO:0000313" key="7">
    <source>
        <dbReference type="Proteomes" id="UP001596105"/>
    </source>
</evidence>
<evidence type="ECO:0000259" key="5">
    <source>
        <dbReference type="SMART" id="SM00984"/>
    </source>
</evidence>
<dbReference type="SUPFAM" id="SSF51735">
    <property type="entry name" value="NAD(P)-binding Rossmann-fold domains"/>
    <property type="match status" value="1"/>
</dbReference>
<dbReference type="EMBL" id="JBHSMH010000021">
    <property type="protein sequence ID" value="MFC5468818.1"/>
    <property type="molecule type" value="Genomic_DNA"/>
</dbReference>
<keyword evidence="7" id="KW-1185">Reference proteome</keyword>
<organism evidence="6 7">
    <name type="scientific">Cohnella suwonensis</name>
    <dbReference type="NCBI Taxonomy" id="696072"/>
    <lineage>
        <taxon>Bacteria</taxon>
        <taxon>Bacillati</taxon>
        <taxon>Bacillota</taxon>
        <taxon>Bacilli</taxon>
        <taxon>Bacillales</taxon>
        <taxon>Paenibacillaceae</taxon>
        <taxon>Cohnella</taxon>
    </lineage>
</organism>
<sequence length="443" mass="48691">MSLSSMDPAHTNTSMISIIGMGFVGLPLAMLLVHKGFHVVGIDLDHAKIENINRGISGNPDIDNSQLSGMISSGHLTASADYDGVKDANIIIICVPTPIGTDHNPDLIYLKSVGRALSFRIKKGQLIILESSSFPGTTREVLLPLLEASGLNAGRDFHLAYSPERIDPGNKIHALDQIPKLVGGLTEDCVNGVVQFYSRVFQQVVKVSSPEVAELSKLLENTYRFVNISFMNEFAQLCDRLNIDVWEVIEAADTKPYGFHAFYPGPGAGGHCIPVDPLYLQWKLNQSGFQSEFITLAHTVNGNIPAYIVDQIKMHLSRSTDLSGTSIMIYGVAYKKNTADIRESAALSVIRALLGEGASIYYHDPHVPEFTVDGHKFVSKLLTDDLLVKTDCMLILTDHSDIPIERILEYAKFVYDTRNITKNRIGKAEVIRLGGGTHSYIEH</sequence>
<evidence type="ECO:0000313" key="6">
    <source>
        <dbReference type="EMBL" id="MFC5468818.1"/>
    </source>
</evidence>
<dbReference type="Pfam" id="PF03720">
    <property type="entry name" value="UDPG_MGDP_dh_C"/>
    <property type="match status" value="1"/>
</dbReference>
<dbReference type="InterPro" id="IPR008927">
    <property type="entry name" value="6-PGluconate_DH-like_C_sf"/>
</dbReference>
<dbReference type="SMART" id="SM00984">
    <property type="entry name" value="UDPG_MGDP_dh_C"/>
    <property type="match status" value="1"/>
</dbReference>
<keyword evidence="4" id="KW-0812">Transmembrane</keyword>
<keyword evidence="1" id="KW-0560">Oxidoreductase</keyword>
<name>A0ABW0LW30_9BACL</name>
<dbReference type="InterPro" id="IPR017476">
    <property type="entry name" value="UDP-Glc/GDP-Man"/>
</dbReference>
<dbReference type="InterPro" id="IPR014026">
    <property type="entry name" value="UDP-Glc/GDP-Man_DH_dimer"/>
</dbReference>
<evidence type="ECO:0000256" key="4">
    <source>
        <dbReference type="SAM" id="Phobius"/>
    </source>
</evidence>
<keyword evidence="4" id="KW-1133">Transmembrane helix</keyword>
<dbReference type="Proteomes" id="UP001596105">
    <property type="component" value="Unassembled WGS sequence"/>
</dbReference>